<name>A0ABT0JVD1_9ACTN</name>
<reference evidence="1 2" key="1">
    <citation type="submission" date="2022-04" db="EMBL/GenBank/DDBJ databases">
        <title>Genome diversity in the genus Frankia.</title>
        <authorList>
            <person name="Carlos-Shanley C."/>
            <person name="Hahn D."/>
        </authorList>
    </citation>
    <scope>NUCLEOTIDE SEQUENCE [LARGE SCALE GENOMIC DNA]</scope>
    <source>
        <strain evidence="1 2">Ag45/Mut15</strain>
    </source>
</reference>
<gene>
    <name evidence="1" type="ORF">MXD59_06870</name>
</gene>
<dbReference type="RefSeq" id="WP_248823940.1">
    <property type="nucleotide sequence ID" value="NZ_JALKFT010000005.1"/>
</dbReference>
<sequence length="46" mass="4907">MTPEARNRRRCRTPVLVITAIAWVATLVSAALLPPISPAHDGLPSS</sequence>
<evidence type="ECO:0000313" key="1">
    <source>
        <dbReference type="EMBL" id="MCK9875498.1"/>
    </source>
</evidence>
<accession>A0ABT0JVD1</accession>
<dbReference type="Proteomes" id="UP001201873">
    <property type="component" value="Unassembled WGS sequence"/>
</dbReference>
<organism evidence="1 2">
    <name type="scientific">Frankia umida</name>
    <dbReference type="NCBI Taxonomy" id="573489"/>
    <lineage>
        <taxon>Bacteria</taxon>
        <taxon>Bacillati</taxon>
        <taxon>Actinomycetota</taxon>
        <taxon>Actinomycetes</taxon>
        <taxon>Frankiales</taxon>
        <taxon>Frankiaceae</taxon>
        <taxon>Frankia</taxon>
    </lineage>
</organism>
<protein>
    <submittedName>
        <fullName evidence="1">Uncharacterized protein</fullName>
    </submittedName>
</protein>
<comment type="caution">
    <text evidence="1">The sequence shown here is derived from an EMBL/GenBank/DDBJ whole genome shotgun (WGS) entry which is preliminary data.</text>
</comment>
<keyword evidence="2" id="KW-1185">Reference proteome</keyword>
<evidence type="ECO:0000313" key="2">
    <source>
        <dbReference type="Proteomes" id="UP001201873"/>
    </source>
</evidence>
<dbReference type="EMBL" id="JALKFT010000005">
    <property type="protein sequence ID" value="MCK9875498.1"/>
    <property type="molecule type" value="Genomic_DNA"/>
</dbReference>
<proteinExistence type="predicted"/>